<dbReference type="AlphaFoldDB" id="A0A1Z4M1G1"/>
<keyword evidence="2" id="KW-1185">Reference proteome</keyword>
<gene>
    <name evidence="1" type="ORF">NIES267_68210</name>
</gene>
<dbReference type="Proteomes" id="UP000218418">
    <property type="component" value="Chromosome"/>
</dbReference>
<protein>
    <submittedName>
        <fullName evidence="1">Uncharacterized protein</fullName>
    </submittedName>
</protein>
<organism evidence="1 2">
    <name type="scientific">Calothrix parasitica NIES-267</name>
    <dbReference type="NCBI Taxonomy" id="1973488"/>
    <lineage>
        <taxon>Bacteria</taxon>
        <taxon>Bacillati</taxon>
        <taxon>Cyanobacteriota</taxon>
        <taxon>Cyanophyceae</taxon>
        <taxon>Nostocales</taxon>
        <taxon>Calotrichaceae</taxon>
        <taxon>Calothrix</taxon>
    </lineage>
</organism>
<dbReference type="OrthoDB" id="573884at2"/>
<dbReference type="EMBL" id="AP018227">
    <property type="protein sequence ID" value="BAY87300.1"/>
    <property type="molecule type" value="Genomic_DNA"/>
</dbReference>
<evidence type="ECO:0000313" key="1">
    <source>
        <dbReference type="EMBL" id="BAY87300.1"/>
    </source>
</evidence>
<reference evidence="1 2" key="1">
    <citation type="submission" date="2017-06" db="EMBL/GenBank/DDBJ databases">
        <title>Genome sequencing of cyanobaciteial culture collection at National Institute for Environmental Studies (NIES).</title>
        <authorList>
            <person name="Hirose Y."/>
            <person name="Shimura Y."/>
            <person name="Fujisawa T."/>
            <person name="Nakamura Y."/>
            <person name="Kawachi M."/>
        </authorList>
    </citation>
    <scope>NUCLEOTIDE SEQUENCE [LARGE SCALE GENOMIC DNA]</scope>
    <source>
        <strain evidence="1 2">NIES-267</strain>
    </source>
</reference>
<proteinExistence type="predicted"/>
<name>A0A1Z4M1G1_9CYAN</name>
<sequence length="106" mass="12255">MSFSRSGINLSVFFLSLKDFILDKLKLQKHKTHDFTECVPGTDYVFEVAENLTTAYMTARGKGVKPDDYIVLQIGSESYRYQVEQIDYYSNPPDMWMALIKKVVND</sequence>
<evidence type="ECO:0000313" key="2">
    <source>
        <dbReference type="Proteomes" id="UP000218418"/>
    </source>
</evidence>
<accession>A0A1Z4M1G1</accession>